<comment type="caution">
    <text evidence="4">The sequence shown here is derived from an EMBL/GenBank/DDBJ whole genome shotgun (WGS) entry which is preliminary data.</text>
</comment>
<keyword evidence="5" id="KW-1185">Reference proteome</keyword>
<evidence type="ECO:0000256" key="1">
    <source>
        <dbReference type="SAM" id="SignalP"/>
    </source>
</evidence>
<dbReference type="Proteomes" id="UP000236569">
    <property type="component" value="Unassembled WGS sequence"/>
</dbReference>
<dbReference type="InterPro" id="IPR056826">
    <property type="entry name" value="Agd3_CE"/>
</dbReference>
<protein>
    <recommendedName>
        <fullName evidence="6">Lipoprotein</fullName>
    </recommendedName>
</protein>
<dbReference type="AlphaFoldDB" id="A0A2I9DJC9"/>
<dbReference type="EMBL" id="BFAG01000008">
    <property type="protein sequence ID" value="GBF06408.1"/>
    <property type="molecule type" value="Genomic_DNA"/>
</dbReference>
<accession>A0A2I9DJC9</accession>
<keyword evidence="1" id="KW-0732">Signal</keyword>
<feature type="domain" description="Agd3 CBM87" evidence="3">
    <location>
        <begin position="136"/>
        <end position="249"/>
    </location>
</feature>
<organism evidence="4 5">
    <name type="scientific">Deinococcus aerius</name>
    <dbReference type="NCBI Taxonomy" id="200253"/>
    <lineage>
        <taxon>Bacteria</taxon>
        <taxon>Thermotogati</taxon>
        <taxon>Deinococcota</taxon>
        <taxon>Deinococci</taxon>
        <taxon>Deinococcales</taxon>
        <taxon>Deinococcaceae</taxon>
        <taxon>Deinococcus</taxon>
    </lineage>
</organism>
<reference evidence="5" key="1">
    <citation type="submission" date="2018-01" db="EMBL/GenBank/DDBJ databases">
        <title>Draft Genome Sequence of the Radioresistant Bacterium Deinococcus aerius TR0125, Isolated from the Higher Atmosphere above Japan.</title>
        <authorList>
            <person name="Satoh K."/>
            <person name="Arai H."/>
            <person name="Sanzen T."/>
            <person name="Kawaguchi Y."/>
            <person name="Hayashi H."/>
            <person name="Yokobori S."/>
            <person name="Yamagishi A."/>
            <person name="Oono Y."/>
            <person name="Narumi I."/>
        </authorList>
    </citation>
    <scope>NUCLEOTIDE SEQUENCE [LARGE SCALE GENOMIC DNA]</scope>
    <source>
        <strain evidence="5">TR0125</strain>
    </source>
</reference>
<evidence type="ECO:0000313" key="4">
    <source>
        <dbReference type="EMBL" id="GBF06408.1"/>
    </source>
</evidence>
<sequence length="737" mass="78350">MKSLSPLLPLTLLLALTACGGGPSATTPTPDTSGEIVGENGVKLSEITRYGEPLHAGHHHPVTPAGAVPGAPPGVVGPQSLGGAARPDLSGARLGPATVPHGAALRAQALPANAQTNKVALRILVLHAGAGDFGLGPARALLRQHGIPFDTLDATTQALTPERLVGPDGVGRYAGVILASNALTTESSPGMYTSALDDSEWATLFGYEAAFKVRQLALFGYPGVTPEDYGLRAVPGTETANTDASVTTAGRGVFTDLTNQAVPVRLAYTYPSRVESVPGVSTQPLLQDASGNVLAVTSTAADGRERLLLTMAENEYMNHTQLLGPGLIGWLTRGVFLGEYRRFLGVDIDDWFAADDRYDAATRTLAADSYRLGVSDALATKAQQETVRRDFPVAANFRYAIMYNGLGADVLAPRTCTPGSNVRDPLSAVSKCLRSDFDWVNHTRDHPLMDVMNRQDSFEQIFQNTLIGLFMGLKLSEKSLVTGEMSGLGYKEPADGQPKQDYGLAASNPAMLQAAQASGVRYLASNRSVASQWNANCPSCGIYHPMNTNILLVPRWPVNVYYYATTPDEAVTSYNAVYGPGGTAPYWPSNLTYPQFLDRESDLGFQHVLSGAAWPHYMHQTNLNQYAPGHSLATDWVRAVLTKYAAASTLPLNTLRWNDLGAYVDARTRYEGAKDGLTAVWDRSTNTVRVSSASGTPRIFMTGTAGPAGASVETYGGRSIALFPVGTGGTTVTVTPR</sequence>
<evidence type="ECO:0000259" key="2">
    <source>
        <dbReference type="Pfam" id="PF25115"/>
    </source>
</evidence>
<feature type="signal peptide" evidence="1">
    <location>
        <begin position="1"/>
        <end position="20"/>
    </location>
</feature>
<gene>
    <name evidence="4" type="ORF">DAERI_080199</name>
</gene>
<dbReference type="OrthoDB" id="53191at2"/>
<dbReference type="PROSITE" id="PS51257">
    <property type="entry name" value="PROKAR_LIPOPROTEIN"/>
    <property type="match status" value="1"/>
</dbReference>
<dbReference type="Pfam" id="PF25116">
    <property type="entry name" value="CBM87_Agd3"/>
    <property type="match status" value="1"/>
</dbReference>
<evidence type="ECO:0000313" key="5">
    <source>
        <dbReference type="Proteomes" id="UP000236569"/>
    </source>
</evidence>
<dbReference type="InterPro" id="IPR056827">
    <property type="entry name" value="CBM87_Agd3"/>
</dbReference>
<feature type="chain" id="PRO_5014336787" description="Lipoprotein" evidence="1">
    <location>
        <begin position="21"/>
        <end position="737"/>
    </location>
</feature>
<dbReference type="Pfam" id="PF25115">
    <property type="entry name" value="Agd3_CE"/>
    <property type="match status" value="1"/>
</dbReference>
<dbReference type="RefSeq" id="WP_103129772.1">
    <property type="nucleotide sequence ID" value="NZ_BFAG01000008.1"/>
</dbReference>
<evidence type="ECO:0000259" key="3">
    <source>
        <dbReference type="Pfam" id="PF25116"/>
    </source>
</evidence>
<feature type="domain" description="Agd3 deacetylase" evidence="2">
    <location>
        <begin position="548"/>
        <end position="670"/>
    </location>
</feature>
<evidence type="ECO:0008006" key="6">
    <source>
        <dbReference type="Google" id="ProtNLM"/>
    </source>
</evidence>
<name>A0A2I9DJC9_9DEIO</name>
<proteinExistence type="predicted"/>